<dbReference type="GO" id="GO:0034599">
    <property type="term" value="P:cellular response to oxidative stress"/>
    <property type="evidence" value="ECO:0007669"/>
    <property type="project" value="TreeGrafter"/>
</dbReference>
<dbReference type="AlphaFoldDB" id="A0A2V3IQJ4"/>
<dbReference type="Pfam" id="PF00255">
    <property type="entry name" value="GSHPx"/>
    <property type="match status" value="1"/>
</dbReference>
<accession>A0A2V3IQJ4</accession>
<dbReference type="PANTHER" id="PTHR11592:SF78">
    <property type="entry name" value="GLUTATHIONE PEROXIDASE"/>
    <property type="match status" value="1"/>
</dbReference>
<dbReference type="STRING" id="448386.A0A2V3IQJ4"/>
<organism evidence="5 6">
    <name type="scientific">Gracilariopsis chorda</name>
    <dbReference type="NCBI Taxonomy" id="448386"/>
    <lineage>
        <taxon>Eukaryota</taxon>
        <taxon>Rhodophyta</taxon>
        <taxon>Florideophyceae</taxon>
        <taxon>Rhodymeniophycidae</taxon>
        <taxon>Gracilariales</taxon>
        <taxon>Gracilariaceae</taxon>
        <taxon>Gracilariopsis</taxon>
    </lineage>
</organism>
<keyword evidence="2 4" id="KW-0575">Peroxidase</keyword>
<dbReference type="InterPro" id="IPR000889">
    <property type="entry name" value="Glutathione_peroxidase"/>
</dbReference>
<keyword evidence="3 4" id="KW-0560">Oxidoreductase</keyword>
<dbReference type="OrthoDB" id="446890at2759"/>
<proteinExistence type="inferred from homology"/>
<evidence type="ECO:0000256" key="4">
    <source>
        <dbReference type="RuleBase" id="RU000499"/>
    </source>
</evidence>
<name>A0A2V3IQJ4_9FLOR</name>
<sequence>MSCSFLGFAVFCNKTFLGASIRAPLEAALCQPRFVCSLRDSSQSRLSRREFALLLSLTASSYVVPRGALSENIQSAYDIVARKNGEPFPLAAYRNKLTLFVNVATYCALTPQYEGLVALHDEYQPRGFEIVASPCDQFGHQEPGSNDEICAFAKKQFGAKFLLLDKLNVNDAPGGVAPLYKFLKDTSPEGTGQRVSWNFEKFLVGVNGNVLRRYKPGILPEDIETDIKWALEHPGEPLPPKKKPSLGVS</sequence>
<evidence type="ECO:0000256" key="2">
    <source>
        <dbReference type="ARBA" id="ARBA00022559"/>
    </source>
</evidence>
<reference evidence="5 6" key="1">
    <citation type="journal article" date="2018" name="Mol. Biol. Evol.">
        <title>Analysis of the draft genome of the red seaweed Gracilariopsis chorda provides insights into genome size evolution in Rhodophyta.</title>
        <authorList>
            <person name="Lee J."/>
            <person name="Yang E.C."/>
            <person name="Graf L."/>
            <person name="Yang J.H."/>
            <person name="Qiu H."/>
            <person name="Zel Zion U."/>
            <person name="Chan C.X."/>
            <person name="Stephens T.G."/>
            <person name="Weber A.P.M."/>
            <person name="Boo G.H."/>
            <person name="Boo S.M."/>
            <person name="Kim K.M."/>
            <person name="Shin Y."/>
            <person name="Jung M."/>
            <person name="Lee S.J."/>
            <person name="Yim H.S."/>
            <person name="Lee J.H."/>
            <person name="Bhattacharya D."/>
            <person name="Yoon H.S."/>
        </authorList>
    </citation>
    <scope>NUCLEOTIDE SEQUENCE [LARGE SCALE GENOMIC DNA]</scope>
    <source>
        <strain evidence="5 6">SKKU-2015</strain>
        <tissue evidence="5">Whole body</tissue>
    </source>
</reference>
<gene>
    <name evidence="5" type="ORF">BWQ96_06810</name>
</gene>
<comment type="similarity">
    <text evidence="1 4">Belongs to the glutathione peroxidase family.</text>
</comment>
<evidence type="ECO:0000313" key="5">
    <source>
        <dbReference type="EMBL" id="PXF43420.1"/>
    </source>
</evidence>
<evidence type="ECO:0000256" key="1">
    <source>
        <dbReference type="ARBA" id="ARBA00006926"/>
    </source>
</evidence>
<dbReference type="PROSITE" id="PS51355">
    <property type="entry name" value="GLUTATHIONE_PEROXID_3"/>
    <property type="match status" value="1"/>
</dbReference>
<evidence type="ECO:0000256" key="3">
    <source>
        <dbReference type="ARBA" id="ARBA00023002"/>
    </source>
</evidence>
<comment type="caution">
    <text evidence="5">The sequence shown here is derived from an EMBL/GenBank/DDBJ whole genome shotgun (WGS) entry which is preliminary data.</text>
</comment>
<dbReference type="SUPFAM" id="SSF52833">
    <property type="entry name" value="Thioredoxin-like"/>
    <property type="match status" value="1"/>
</dbReference>
<dbReference type="InterPro" id="IPR036249">
    <property type="entry name" value="Thioredoxin-like_sf"/>
</dbReference>
<dbReference type="PRINTS" id="PR01011">
    <property type="entry name" value="GLUTPROXDASE"/>
</dbReference>
<dbReference type="CDD" id="cd00340">
    <property type="entry name" value="GSH_Peroxidase"/>
    <property type="match status" value="1"/>
</dbReference>
<protein>
    <recommendedName>
        <fullName evidence="4">Glutathione peroxidase</fullName>
    </recommendedName>
</protein>
<keyword evidence="6" id="KW-1185">Reference proteome</keyword>
<evidence type="ECO:0000313" key="6">
    <source>
        <dbReference type="Proteomes" id="UP000247409"/>
    </source>
</evidence>
<dbReference type="EMBL" id="NBIV01000125">
    <property type="protein sequence ID" value="PXF43420.1"/>
    <property type="molecule type" value="Genomic_DNA"/>
</dbReference>
<dbReference type="PANTHER" id="PTHR11592">
    <property type="entry name" value="GLUTATHIONE PEROXIDASE"/>
    <property type="match status" value="1"/>
</dbReference>
<dbReference type="Proteomes" id="UP000247409">
    <property type="component" value="Unassembled WGS sequence"/>
</dbReference>
<dbReference type="GO" id="GO:0004601">
    <property type="term" value="F:peroxidase activity"/>
    <property type="evidence" value="ECO:0007669"/>
    <property type="project" value="UniProtKB-KW"/>
</dbReference>
<dbReference type="Gene3D" id="3.40.30.10">
    <property type="entry name" value="Glutaredoxin"/>
    <property type="match status" value="1"/>
</dbReference>